<sequence length="202" mass="21293">MIGTIAAAIGLFAATNIDDIVVLTVLFLASTRGSLPGWKVVAGQYLGFATLVAISVVAAAGLTIIPDEWVGLLGLIPLAIGLYGLIRTLRRRGDDDDDDESSISAVGLLGVAGITIANGADNISLYTPVFRTSPIADTVVTIIVFFLLVAVWCLVARVVGTNKTVTELLERVEHWLVPAVFIGLGLFILIESGVVPRLLELL</sequence>
<name>A0A2V1HS91_9MICO</name>
<comment type="caution">
    <text evidence="2">The sequence shown here is derived from an EMBL/GenBank/DDBJ whole genome shotgun (WGS) entry which is preliminary data.</text>
</comment>
<dbReference type="Pfam" id="PF03596">
    <property type="entry name" value="Cad"/>
    <property type="match status" value="1"/>
</dbReference>
<feature type="transmembrane region" description="Helical" evidence="1">
    <location>
        <begin position="69"/>
        <end position="89"/>
    </location>
</feature>
<reference evidence="2 3" key="1">
    <citation type="submission" date="2018-05" db="EMBL/GenBank/DDBJ databases">
        <title>Amnibacterium sp. M8JJ-5, whole genome shotgun sequence.</title>
        <authorList>
            <person name="Tuo L."/>
        </authorList>
    </citation>
    <scope>NUCLEOTIDE SEQUENCE [LARGE SCALE GENOMIC DNA]</scope>
    <source>
        <strain evidence="2 3">M8JJ-5</strain>
    </source>
</reference>
<dbReference type="AlphaFoldDB" id="A0A2V1HS91"/>
<evidence type="ECO:0000256" key="1">
    <source>
        <dbReference type="SAM" id="Phobius"/>
    </source>
</evidence>
<dbReference type="EMBL" id="QEOP01000006">
    <property type="protein sequence ID" value="PVZ93177.1"/>
    <property type="molecule type" value="Genomic_DNA"/>
</dbReference>
<dbReference type="RefSeq" id="WP_116757943.1">
    <property type="nucleotide sequence ID" value="NZ_JBHUEX010000003.1"/>
</dbReference>
<dbReference type="InterPro" id="IPR004676">
    <property type="entry name" value="Cd-R_transporter"/>
</dbReference>
<dbReference type="Proteomes" id="UP000244893">
    <property type="component" value="Unassembled WGS sequence"/>
</dbReference>
<feature type="transmembrane region" description="Helical" evidence="1">
    <location>
        <begin position="140"/>
        <end position="160"/>
    </location>
</feature>
<keyword evidence="1" id="KW-1133">Transmembrane helix</keyword>
<proteinExistence type="predicted"/>
<gene>
    <name evidence="2" type="ORF">DDQ50_16775</name>
</gene>
<keyword evidence="1" id="KW-0812">Transmembrane</keyword>
<accession>A0A2V1HS91</accession>
<feature type="transmembrane region" description="Helical" evidence="1">
    <location>
        <begin position="172"/>
        <end position="190"/>
    </location>
</feature>
<keyword evidence="1" id="KW-0472">Membrane</keyword>
<dbReference type="OrthoDB" id="7995400at2"/>
<feature type="transmembrane region" description="Helical" evidence="1">
    <location>
        <begin position="6"/>
        <end position="29"/>
    </location>
</feature>
<keyword evidence="3" id="KW-1185">Reference proteome</keyword>
<evidence type="ECO:0000313" key="3">
    <source>
        <dbReference type="Proteomes" id="UP000244893"/>
    </source>
</evidence>
<feature type="transmembrane region" description="Helical" evidence="1">
    <location>
        <begin position="41"/>
        <end position="63"/>
    </location>
</feature>
<organism evidence="2 3">
    <name type="scientific">Amnibacterium flavum</name>
    <dbReference type="NCBI Taxonomy" id="2173173"/>
    <lineage>
        <taxon>Bacteria</taxon>
        <taxon>Bacillati</taxon>
        <taxon>Actinomycetota</taxon>
        <taxon>Actinomycetes</taxon>
        <taxon>Micrococcales</taxon>
        <taxon>Microbacteriaceae</taxon>
        <taxon>Amnibacterium</taxon>
    </lineage>
</organism>
<protein>
    <submittedName>
        <fullName evidence="2">Cadmium transporter</fullName>
    </submittedName>
</protein>
<feature type="transmembrane region" description="Helical" evidence="1">
    <location>
        <begin position="101"/>
        <end position="120"/>
    </location>
</feature>
<evidence type="ECO:0000313" key="2">
    <source>
        <dbReference type="EMBL" id="PVZ93177.1"/>
    </source>
</evidence>